<dbReference type="Gene3D" id="2.40.70.10">
    <property type="entry name" value="Acid Proteases"/>
    <property type="match status" value="1"/>
</dbReference>
<dbReference type="FunFam" id="3.10.10.10:FF:000007">
    <property type="entry name" value="Retrovirus-related Pol polyprotein from transposon 17.6-like Protein"/>
    <property type="match status" value="1"/>
</dbReference>
<dbReference type="Gene3D" id="3.30.70.270">
    <property type="match status" value="2"/>
</dbReference>
<evidence type="ECO:0000256" key="6">
    <source>
        <dbReference type="ARBA" id="ARBA00022750"/>
    </source>
</evidence>
<dbReference type="InterPro" id="IPR041577">
    <property type="entry name" value="RT_RNaseH_2"/>
</dbReference>
<keyword evidence="7" id="KW-0255">Endonuclease</keyword>
<keyword evidence="12" id="KW-0239">DNA-directed DNA polymerase</keyword>
<dbReference type="Gene3D" id="3.10.20.370">
    <property type="match status" value="1"/>
</dbReference>
<dbReference type="GO" id="GO:0006310">
    <property type="term" value="P:DNA recombination"/>
    <property type="evidence" value="ECO:0007669"/>
    <property type="project" value="UniProtKB-KW"/>
</dbReference>
<dbReference type="Gene3D" id="1.10.340.70">
    <property type="match status" value="1"/>
</dbReference>
<evidence type="ECO:0000259" key="18">
    <source>
        <dbReference type="PROSITE" id="PS50994"/>
    </source>
</evidence>
<evidence type="ECO:0000256" key="13">
    <source>
        <dbReference type="ARBA" id="ARBA00023125"/>
    </source>
</evidence>
<accession>A0A392LZH9</accession>
<dbReference type="GO" id="GO:0004519">
    <property type="term" value="F:endonuclease activity"/>
    <property type="evidence" value="ECO:0007669"/>
    <property type="project" value="UniProtKB-KW"/>
</dbReference>
<evidence type="ECO:0000256" key="11">
    <source>
        <dbReference type="ARBA" id="ARBA00022918"/>
    </source>
</evidence>
<evidence type="ECO:0000256" key="14">
    <source>
        <dbReference type="ARBA" id="ARBA00023172"/>
    </source>
</evidence>
<keyword evidence="10" id="KW-0229">DNA integration</keyword>
<dbReference type="InterPro" id="IPR005162">
    <property type="entry name" value="Retrotrans_gag_dom"/>
</dbReference>
<evidence type="ECO:0000256" key="12">
    <source>
        <dbReference type="ARBA" id="ARBA00022932"/>
    </source>
</evidence>
<dbReference type="FunFam" id="1.10.340.70:FF:000001">
    <property type="entry name" value="Retrovirus-related Pol polyprotein from transposon gypsy-like Protein"/>
    <property type="match status" value="1"/>
</dbReference>
<feature type="compositionally biased region" description="Basic and acidic residues" evidence="16">
    <location>
        <begin position="499"/>
        <end position="511"/>
    </location>
</feature>
<dbReference type="GO" id="GO:0003887">
    <property type="term" value="F:DNA-directed DNA polymerase activity"/>
    <property type="evidence" value="ECO:0007669"/>
    <property type="project" value="UniProtKB-KW"/>
</dbReference>
<evidence type="ECO:0000313" key="19">
    <source>
        <dbReference type="EMBL" id="MCH79724.1"/>
    </source>
</evidence>
<evidence type="ECO:0000259" key="17">
    <source>
        <dbReference type="PROSITE" id="PS50878"/>
    </source>
</evidence>
<keyword evidence="6" id="KW-0064">Aspartyl protease</keyword>
<dbReference type="FunFam" id="3.30.70.270:FF:000020">
    <property type="entry name" value="Transposon Tf2-6 polyprotein-like Protein"/>
    <property type="match status" value="1"/>
</dbReference>
<feature type="domain" description="Integrase catalytic" evidence="18">
    <location>
        <begin position="1049"/>
        <end position="1213"/>
    </location>
</feature>
<dbReference type="InterPro" id="IPR043502">
    <property type="entry name" value="DNA/RNA_pol_sf"/>
</dbReference>
<dbReference type="Pfam" id="PF17921">
    <property type="entry name" value="Integrase_H2C2"/>
    <property type="match status" value="1"/>
</dbReference>
<evidence type="ECO:0000256" key="7">
    <source>
        <dbReference type="ARBA" id="ARBA00022759"/>
    </source>
</evidence>
<keyword evidence="14" id="KW-0233">DNA recombination</keyword>
<evidence type="ECO:0000256" key="15">
    <source>
        <dbReference type="ARBA" id="ARBA00023268"/>
    </source>
</evidence>
<proteinExistence type="predicted"/>
<keyword evidence="15" id="KW-0511">Multifunctional enzyme</keyword>
<dbReference type="InterPro" id="IPR041588">
    <property type="entry name" value="Integrase_H2C2"/>
</dbReference>
<gene>
    <name evidence="19" type="ORF">A2U01_0000480</name>
</gene>
<dbReference type="InterPro" id="IPR021109">
    <property type="entry name" value="Peptidase_aspartic_dom_sf"/>
</dbReference>
<evidence type="ECO:0000256" key="3">
    <source>
        <dbReference type="ARBA" id="ARBA00022695"/>
    </source>
</evidence>
<dbReference type="GO" id="GO:0003964">
    <property type="term" value="F:RNA-directed DNA polymerase activity"/>
    <property type="evidence" value="ECO:0007669"/>
    <property type="project" value="UniProtKB-KW"/>
</dbReference>
<feature type="compositionally biased region" description="Polar residues" evidence="16">
    <location>
        <begin position="171"/>
        <end position="188"/>
    </location>
</feature>
<keyword evidence="2" id="KW-0808">Transferase</keyword>
<dbReference type="InterPro" id="IPR036397">
    <property type="entry name" value="RNaseH_sf"/>
</dbReference>
<feature type="region of interest" description="Disordered" evidence="16">
    <location>
        <begin position="491"/>
        <end position="515"/>
    </location>
</feature>
<dbReference type="Gene3D" id="3.30.420.10">
    <property type="entry name" value="Ribonuclease H-like superfamily/Ribonuclease H"/>
    <property type="match status" value="1"/>
</dbReference>
<evidence type="ECO:0000313" key="20">
    <source>
        <dbReference type="Proteomes" id="UP000265520"/>
    </source>
</evidence>
<dbReference type="Pfam" id="PF17919">
    <property type="entry name" value="RT_RNaseH_2"/>
    <property type="match status" value="1"/>
</dbReference>
<dbReference type="GO" id="GO:0004190">
    <property type="term" value="F:aspartic-type endopeptidase activity"/>
    <property type="evidence" value="ECO:0007669"/>
    <property type="project" value="UniProtKB-KW"/>
</dbReference>
<dbReference type="GO" id="GO:0003677">
    <property type="term" value="F:DNA binding"/>
    <property type="evidence" value="ECO:0007669"/>
    <property type="project" value="UniProtKB-KW"/>
</dbReference>
<dbReference type="Proteomes" id="UP000265520">
    <property type="component" value="Unassembled WGS sequence"/>
</dbReference>
<dbReference type="SUPFAM" id="SSF50630">
    <property type="entry name" value="Acid proteases"/>
    <property type="match status" value="1"/>
</dbReference>
<dbReference type="InterPro" id="IPR043128">
    <property type="entry name" value="Rev_trsase/Diguanyl_cyclase"/>
</dbReference>
<dbReference type="InterPro" id="IPR050951">
    <property type="entry name" value="Retrovirus_Pol_polyprotein"/>
</dbReference>
<dbReference type="Pfam" id="PF24626">
    <property type="entry name" value="SH3_Tf2-1"/>
    <property type="match status" value="1"/>
</dbReference>
<keyword evidence="3" id="KW-0548">Nucleotidyltransferase</keyword>
<dbReference type="CDD" id="cd01647">
    <property type="entry name" value="RT_LTR"/>
    <property type="match status" value="1"/>
</dbReference>
<keyword evidence="11" id="KW-0695">RNA-directed DNA polymerase</keyword>
<evidence type="ECO:0000256" key="4">
    <source>
        <dbReference type="ARBA" id="ARBA00022722"/>
    </source>
</evidence>
<dbReference type="PANTHER" id="PTHR37984">
    <property type="entry name" value="PROTEIN CBG26694"/>
    <property type="match status" value="1"/>
</dbReference>
<keyword evidence="8" id="KW-0378">Hydrolase</keyword>
<dbReference type="CDD" id="cd09274">
    <property type="entry name" value="RNase_HI_RT_Ty3"/>
    <property type="match status" value="1"/>
</dbReference>
<sequence length="1464" mass="166329">MADISPVIKQLQDGIKINAEAIEQMQSDIQLQFRRAEVTNAERFDLLHEAITAFVKKPGEESSHGAMNSNRSPFQEFTRALEMDYGPSAYDCPRSALFKLTQTSTVSAYYTEFNALANRVYGISNEAFLDCFLSGLQVDIRRDVIALTPATLPKAFALAKLFEEKYSAQSKPKYNPQTYKNPNTNYQQKGPIPNKPDPITTQTTQKNPSPPLLPTPNQRPMTIRNISPAEMQLRRDKGLCYFCDERFSHTHRCPNRRLMMLQLAEEDDPNLELDPQEEIQSVTTGDEIQHHLSMNAMKGNSGMGIIRFTGMVGNIEVQVIVDGGSSDTYLQPRIAQFLKVPVEPTPKFQVLVGNGESLTVEGIVRQLQVQVQGHELIMPAYLLPVAGADLILGSSWLATLGPHIADYASLTLKFYQQGKFITLQGEKQAGPQQSQLHQLRRMHNTDAIAQCFTIQLLESVTPQDTLTELPSNLEPELAILLHTYRKVFQTPSGLPPPREQNHEIPLKDGTKPVKVKPYRYPHSQKEEIEKMVQDMLQQGIIKPSNSPFSSPIILVKKKDGSWRFCTDYRALNSVTIKDSFPMPTVDELLDELHGAQYFSKLDLRSGYHQILIKPEDCYKTAFRTHHGHYEWLVMPFGLTNAPATFQSLMNKIFQTALRKFVLVFFDDILVYSPSWQYHLQHLEWVLHVLSQHELFAKLSKCSFGQREVDYLGHIVSGNGVSMDANKIKDVLAWPTPTNVKQLRGFLGLTGYYRRFVKGYAQIANALTELLRKDAFVWNPEAEKSFHTLKQAITTAPVLKLPNFAEPFTLETDASGTGVGAVLGQGGHPIAYFSKKLSLRRQKQSAYIRELLAITEALAKFRHYLLGHKFVIKTDQKSLKSLLNQSLQTPEQQAWLHKFIGFDFQIEYKPGKDNIPADALSRMYLLAWSEPKHQFLQQLQQAVQQDESLQQIIKGCLDQDETYKLYSVKEGLLLWKDKLVIPINQNIISQILREFHTSHIGGHAGIARTMARIQAQFYWKTMREDIKQYVQHCVICQQAKTLNSAPAGLLQPLPIPEQVWEDVAMDFVTGLPNSFGYTVIMVVIDRLTKYSHFMAQRTDYTSKSVAEAFMNQIVKLHGMPKSIVSDRDKVFTSSFWKNLFKLQGTSLAMSTAYHPQSDGQSEALNKCLEMYLRCFTFENPKGWYKLLSMAEYWYNTAFHTSAGMSPFKALYGREAPTLIRYCAQPTDLPAVREQLLQREAILDQLKGNLRRAQQVMKSNADKKRKAAEFKVGDMVLVRLQPYRQHSVSLRKNQKLSMRYFGPFKVLAQIGNVAYKLELPVNAKIHPVFHISQLKEFKGSNDEPYIPLPLTTADIGPILMPTEVLDSRIIMQGQVTIPQVLIQWGDEPNAEIKWENFHEIKENYPLYNLEDKVEFKGGGIVMKGRKGKASKNDESAEISPTNLEGRRKGCRARVASTRLDGYITNM</sequence>
<evidence type="ECO:0000256" key="10">
    <source>
        <dbReference type="ARBA" id="ARBA00022908"/>
    </source>
</evidence>
<evidence type="ECO:0000256" key="16">
    <source>
        <dbReference type="SAM" id="MobiDB-lite"/>
    </source>
</evidence>
<dbReference type="Gene3D" id="3.10.10.10">
    <property type="entry name" value="HIV Type 1 Reverse Transcriptase, subunit A, domain 1"/>
    <property type="match status" value="1"/>
</dbReference>
<dbReference type="InterPro" id="IPR001584">
    <property type="entry name" value="Integrase_cat-core"/>
</dbReference>
<dbReference type="EMBL" id="LXQA010000315">
    <property type="protein sequence ID" value="MCH79724.1"/>
    <property type="molecule type" value="Genomic_DNA"/>
</dbReference>
<dbReference type="Pfam" id="PF00078">
    <property type="entry name" value="RVT_1"/>
    <property type="match status" value="1"/>
</dbReference>
<dbReference type="InterPro" id="IPR056924">
    <property type="entry name" value="SH3_Tf2-1"/>
</dbReference>
<evidence type="ECO:0000256" key="5">
    <source>
        <dbReference type="ARBA" id="ARBA00022723"/>
    </source>
</evidence>
<keyword evidence="20" id="KW-1185">Reference proteome</keyword>
<organism evidence="19 20">
    <name type="scientific">Trifolium medium</name>
    <dbReference type="NCBI Taxonomy" id="97028"/>
    <lineage>
        <taxon>Eukaryota</taxon>
        <taxon>Viridiplantae</taxon>
        <taxon>Streptophyta</taxon>
        <taxon>Embryophyta</taxon>
        <taxon>Tracheophyta</taxon>
        <taxon>Spermatophyta</taxon>
        <taxon>Magnoliopsida</taxon>
        <taxon>eudicotyledons</taxon>
        <taxon>Gunneridae</taxon>
        <taxon>Pentapetalae</taxon>
        <taxon>rosids</taxon>
        <taxon>fabids</taxon>
        <taxon>Fabales</taxon>
        <taxon>Fabaceae</taxon>
        <taxon>Papilionoideae</taxon>
        <taxon>50 kb inversion clade</taxon>
        <taxon>NPAAA clade</taxon>
        <taxon>Hologalegina</taxon>
        <taxon>IRL clade</taxon>
        <taxon>Trifolieae</taxon>
        <taxon>Trifolium</taxon>
    </lineage>
</organism>
<dbReference type="PROSITE" id="PS50878">
    <property type="entry name" value="RT_POL"/>
    <property type="match status" value="1"/>
</dbReference>
<dbReference type="Pfam" id="PF13975">
    <property type="entry name" value="gag-asp_proteas"/>
    <property type="match status" value="1"/>
</dbReference>
<dbReference type="PROSITE" id="PS50994">
    <property type="entry name" value="INTEGRASE"/>
    <property type="match status" value="1"/>
</dbReference>
<name>A0A392LZH9_9FABA</name>
<dbReference type="SUPFAM" id="SSF53098">
    <property type="entry name" value="Ribonuclease H-like"/>
    <property type="match status" value="1"/>
</dbReference>
<reference evidence="19 20" key="1">
    <citation type="journal article" date="2018" name="Front. Plant Sci.">
        <title>Red Clover (Trifolium pratense) and Zigzag Clover (T. medium) - A Picture of Genomic Similarities and Differences.</title>
        <authorList>
            <person name="Dluhosova J."/>
            <person name="Istvanek J."/>
            <person name="Nedelnik J."/>
            <person name="Repkova J."/>
        </authorList>
    </citation>
    <scope>NUCLEOTIDE SEQUENCE [LARGE SCALE GENOMIC DNA]</scope>
    <source>
        <strain evidence="20">cv. 10/8</strain>
        <tissue evidence="19">Leaf</tissue>
    </source>
</reference>
<dbReference type="InterPro" id="IPR000477">
    <property type="entry name" value="RT_dom"/>
</dbReference>
<keyword evidence="4" id="KW-0540">Nuclease</keyword>
<dbReference type="GO" id="GO:0015074">
    <property type="term" value="P:DNA integration"/>
    <property type="evidence" value="ECO:0007669"/>
    <property type="project" value="UniProtKB-KW"/>
</dbReference>
<dbReference type="Pfam" id="PF03732">
    <property type="entry name" value="Retrotrans_gag"/>
    <property type="match status" value="1"/>
</dbReference>
<keyword evidence="13" id="KW-0238">DNA-binding</keyword>
<feature type="region of interest" description="Disordered" evidence="16">
    <location>
        <begin position="171"/>
        <end position="221"/>
    </location>
</feature>
<keyword evidence="5" id="KW-0479">Metal-binding</keyword>
<dbReference type="GO" id="GO:0006508">
    <property type="term" value="P:proteolysis"/>
    <property type="evidence" value="ECO:0007669"/>
    <property type="project" value="UniProtKB-KW"/>
</dbReference>
<evidence type="ECO:0000256" key="8">
    <source>
        <dbReference type="ARBA" id="ARBA00022801"/>
    </source>
</evidence>
<evidence type="ECO:0000256" key="1">
    <source>
        <dbReference type="ARBA" id="ARBA00022670"/>
    </source>
</evidence>
<dbReference type="SUPFAM" id="SSF56672">
    <property type="entry name" value="DNA/RNA polymerases"/>
    <property type="match status" value="1"/>
</dbReference>
<protein>
    <submittedName>
        <fullName evidence="19">Ty3/gypsy retrotransposon protein</fullName>
    </submittedName>
</protein>
<dbReference type="GO" id="GO:0046872">
    <property type="term" value="F:metal ion binding"/>
    <property type="evidence" value="ECO:0007669"/>
    <property type="project" value="UniProtKB-KW"/>
</dbReference>
<dbReference type="InterPro" id="IPR012337">
    <property type="entry name" value="RNaseH-like_sf"/>
</dbReference>
<evidence type="ECO:0000256" key="2">
    <source>
        <dbReference type="ARBA" id="ARBA00022679"/>
    </source>
</evidence>
<comment type="caution">
    <text evidence="19">The sequence shown here is derived from an EMBL/GenBank/DDBJ whole genome shotgun (WGS) entry which is preliminary data.</text>
</comment>
<dbReference type="CDD" id="cd00303">
    <property type="entry name" value="retropepsin_like"/>
    <property type="match status" value="1"/>
</dbReference>
<keyword evidence="1" id="KW-0645">Protease</keyword>
<feature type="region of interest" description="Disordered" evidence="16">
    <location>
        <begin position="1422"/>
        <end position="1445"/>
    </location>
</feature>
<evidence type="ECO:0000256" key="9">
    <source>
        <dbReference type="ARBA" id="ARBA00022842"/>
    </source>
</evidence>
<keyword evidence="9" id="KW-0460">Magnesium</keyword>
<feature type="domain" description="Reverse transcriptase" evidence="17">
    <location>
        <begin position="536"/>
        <end position="715"/>
    </location>
</feature>
<dbReference type="PANTHER" id="PTHR37984:SF5">
    <property type="entry name" value="PROTEIN NYNRIN-LIKE"/>
    <property type="match status" value="1"/>
</dbReference>